<comment type="caution">
    <text evidence="1">The sequence shown here is derived from an EMBL/GenBank/DDBJ whole genome shotgun (WGS) entry which is preliminary data.</text>
</comment>
<organism evidence="1 2">
    <name type="scientific">Paenibacillus agricola</name>
    <dbReference type="NCBI Taxonomy" id="2716264"/>
    <lineage>
        <taxon>Bacteria</taxon>
        <taxon>Bacillati</taxon>
        <taxon>Bacillota</taxon>
        <taxon>Bacilli</taxon>
        <taxon>Bacillales</taxon>
        <taxon>Paenibacillaceae</taxon>
        <taxon>Paenibacillus</taxon>
    </lineage>
</organism>
<protein>
    <submittedName>
        <fullName evidence="1">Uncharacterized protein</fullName>
    </submittedName>
</protein>
<keyword evidence="2" id="KW-1185">Reference proteome</keyword>
<proteinExistence type="predicted"/>
<accession>A0ABX0JI70</accession>
<reference evidence="1" key="1">
    <citation type="submission" date="2020-03" db="EMBL/GenBank/DDBJ databases">
        <title>Draft sequencing of Paenibacilllus sp. S3N08.</title>
        <authorList>
            <person name="Kim D.-U."/>
        </authorList>
    </citation>
    <scope>NUCLEOTIDE SEQUENCE</scope>
    <source>
        <strain evidence="1">S3N08</strain>
    </source>
</reference>
<name>A0ABX0JI70_9BACL</name>
<sequence>MARTTSKDSRPRVEASAGIKARFVDLKSSLKLKTDADVIAYLIALHDEKISSVTLPQDAAFRKKANDINDQGVM</sequence>
<dbReference type="EMBL" id="JAAOIW010000043">
    <property type="protein sequence ID" value="NHN35556.1"/>
    <property type="molecule type" value="Genomic_DNA"/>
</dbReference>
<dbReference type="RefSeq" id="WP_166158635.1">
    <property type="nucleotide sequence ID" value="NZ_JAAOIW010000043.1"/>
</dbReference>
<gene>
    <name evidence="1" type="ORF">G9U52_38375</name>
</gene>
<evidence type="ECO:0000313" key="2">
    <source>
        <dbReference type="Proteomes" id="UP001165962"/>
    </source>
</evidence>
<evidence type="ECO:0000313" key="1">
    <source>
        <dbReference type="EMBL" id="NHN35556.1"/>
    </source>
</evidence>
<dbReference type="Proteomes" id="UP001165962">
    <property type="component" value="Unassembled WGS sequence"/>
</dbReference>